<keyword evidence="3" id="KW-0677">Repeat</keyword>
<dbReference type="EMBL" id="HAAD01005883">
    <property type="protein sequence ID" value="CDG72115.1"/>
    <property type="molecule type" value="mRNA"/>
</dbReference>
<dbReference type="PROSITE" id="PS00028">
    <property type="entry name" value="ZINC_FINGER_C2H2_1"/>
    <property type="match status" value="3"/>
</dbReference>
<dbReference type="PANTHER" id="PTHR10032:SF271">
    <property type="entry name" value="RH12261P-RELATED"/>
    <property type="match status" value="1"/>
</dbReference>
<name>T2MJL9_HYDVU</name>
<sequence length="385" mass="43979">HSSYELGVNTLKILLLKYIALYFVSLNILLGHLDKFLVVSLKDQFVISIMMFSRQAAEDTNLPKDYFRFWSHDKKELTPGLPDMSVFSHKRSDLIFEDPRNSPPSFKTHKHSLVQHAPYLSPTTFSPKQQYMLSPLPTPKPPISYFSSALPAPKPPIPPLPILPLKQHTCIKGCLQCSGLTNLDIAAFYWSMLAMRGYPDLKARTDPNELQQPMSPPSNPDLTFSKPFSPSDSLSSADSEPLSPTSSLSSDYANKDTSMKCHVCHKSYSHSRLLNRHMQSHTSYKKHHCPRCHKGFNDAFDLKRHIRTHTGIKPFQCGMCEKSFTQRCSLEAHMTRVHNISQKFAFRERRPKLFVCEQCGTTFLDNTKFRQHEKEGQCMSGIMKK</sequence>
<evidence type="ECO:0000313" key="11">
    <source>
        <dbReference type="EMBL" id="CDG72115.1"/>
    </source>
</evidence>
<feature type="domain" description="C2H2-type" evidence="10">
    <location>
        <begin position="315"/>
        <end position="343"/>
    </location>
</feature>
<evidence type="ECO:0000256" key="3">
    <source>
        <dbReference type="ARBA" id="ARBA00022737"/>
    </source>
</evidence>
<dbReference type="GO" id="GO:0000981">
    <property type="term" value="F:DNA-binding transcription factor activity, RNA polymerase II-specific"/>
    <property type="evidence" value="ECO:0007669"/>
    <property type="project" value="TreeGrafter"/>
</dbReference>
<keyword evidence="9" id="KW-1133">Transmembrane helix</keyword>
<keyword evidence="9" id="KW-0472">Membrane</keyword>
<dbReference type="FunFam" id="3.30.160.60:FF:000452">
    <property type="entry name" value="Transcription factor Ovo-like 2"/>
    <property type="match status" value="1"/>
</dbReference>
<accession>T2MJL9</accession>
<dbReference type="OrthoDB" id="6020442at2759"/>
<evidence type="ECO:0000256" key="6">
    <source>
        <dbReference type="ARBA" id="ARBA00023242"/>
    </source>
</evidence>
<evidence type="ECO:0000256" key="2">
    <source>
        <dbReference type="ARBA" id="ARBA00022723"/>
    </source>
</evidence>
<feature type="non-terminal residue" evidence="11">
    <location>
        <position position="1"/>
    </location>
</feature>
<dbReference type="SUPFAM" id="SSF57667">
    <property type="entry name" value="beta-beta-alpha zinc fingers"/>
    <property type="match status" value="2"/>
</dbReference>
<feature type="domain" description="C2H2-type" evidence="10">
    <location>
        <begin position="287"/>
        <end position="314"/>
    </location>
</feature>
<dbReference type="SMART" id="SM00355">
    <property type="entry name" value="ZnF_C2H2"/>
    <property type="match status" value="4"/>
</dbReference>
<keyword evidence="5" id="KW-0862">Zinc</keyword>
<dbReference type="PROSITE" id="PS50157">
    <property type="entry name" value="ZINC_FINGER_C2H2_2"/>
    <property type="match status" value="4"/>
</dbReference>
<feature type="compositionally biased region" description="Low complexity" evidence="8">
    <location>
        <begin position="224"/>
        <end position="250"/>
    </location>
</feature>
<gene>
    <name evidence="11" type="primary">OVOL1</name>
</gene>
<comment type="subcellular location">
    <subcellularLocation>
        <location evidence="1">Nucleus</location>
    </subcellularLocation>
</comment>
<evidence type="ECO:0000256" key="5">
    <source>
        <dbReference type="ARBA" id="ARBA00022833"/>
    </source>
</evidence>
<evidence type="ECO:0000256" key="8">
    <source>
        <dbReference type="SAM" id="MobiDB-lite"/>
    </source>
</evidence>
<dbReference type="GO" id="GO:0005634">
    <property type="term" value="C:nucleus"/>
    <property type="evidence" value="ECO:0007669"/>
    <property type="project" value="UniProtKB-SubCell"/>
</dbReference>
<proteinExistence type="evidence at transcript level"/>
<dbReference type="InterPro" id="IPR036236">
    <property type="entry name" value="Znf_C2H2_sf"/>
</dbReference>
<keyword evidence="2" id="KW-0479">Metal-binding</keyword>
<dbReference type="GO" id="GO:0008270">
    <property type="term" value="F:zinc ion binding"/>
    <property type="evidence" value="ECO:0007669"/>
    <property type="project" value="UniProtKB-KW"/>
</dbReference>
<keyword evidence="6" id="KW-0539">Nucleus</keyword>
<dbReference type="AlphaFoldDB" id="T2MJL9"/>
<feature type="domain" description="C2H2-type" evidence="10">
    <location>
        <begin position="354"/>
        <end position="384"/>
    </location>
</feature>
<dbReference type="Gene3D" id="3.30.160.60">
    <property type="entry name" value="Classic Zinc Finger"/>
    <property type="match status" value="2"/>
</dbReference>
<dbReference type="GO" id="GO:0000978">
    <property type="term" value="F:RNA polymerase II cis-regulatory region sequence-specific DNA binding"/>
    <property type="evidence" value="ECO:0007669"/>
    <property type="project" value="TreeGrafter"/>
</dbReference>
<feature type="region of interest" description="Disordered" evidence="8">
    <location>
        <begin position="203"/>
        <end position="253"/>
    </location>
</feature>
<reference evidence="11" key="1">
    <citation type="journal article" date="2013" name="Genome Biol. Evol.">
        <title>Punctuated emergences of genetic and phenotypic innovations in eumetazoan, bilaterian, euteleostome, and hominidae ancestors.</title>
        <authorList>
            <person name="Wenger Y."/>
            <person name="Galliot B."/>
        </authorList>
    </citation>
    <scope>NUCLEOTIDE SEQUENCE</scope>
    <source>
        <tissue evidence="11">Whole animals</tissue>
    </source>
</reference>
<evidence type="ECO:0000256" key="7">
    <source>
        <dbReference type="PROSITE-ProRule" id="PRU00042"/>
    </source>
</evidence>
<dbReference type="InterPro" id="IPR027756">
    <property type="entry name" value="Ovo-like"/>
</dbReference>
<evidence type="ECO:0000256" key="9">
    <source>
        <dbReference type="SAM" id="Phobius"/>
    </source>
</evidence>
<keyword evidence="4 7" id="KW-0863">Zinc-finger</keyword>
<dbReference type="InterPro" id="IPR013087">
    <property type="entry name" value="Znf_C2H2_type"/>
</dbReference>
<protein>
    <submittedName>
        <fullName evidence="11">Putative transcription factor Ovo-like 1</fullName>
    </submittedName>
</protein>
<evidence type="ECO:0000256" key="1">
    <source>
        <dbReference type="ARBA" id="ARBA00004123"/>
    </source>
</evidence>
<keyword evidence="9" id="KW-0812">Transmembrane</keyword>
<feature type="domain" description="C2H2-type" evidence="10">
    <location>
        <begin position="259"/>
        <end position="286"/>
    </location>
</feature>
<evidence type="ECO:0000259" key="10">
    <source>
        <dbReference type="PROSITE" id="PS50157"/>
    </source>
</evidence>
<evidence type="ECO:0000256" key="4">
    <source>
        <dbReference type="ARBA" id="ARBA00022771"/>
    </source>
</evidence>
<dbReference type="Pfam" id="PF00096">
    <property type="entry name" value="zf-C2H2"/>
    <property type="match status" value="3"/>
</dbReference>
<organism evidence="11">
    <name type="scientific">Hydra vulgaris</name>
    <name type="common">Hydra</name>
    <name type="synonym">Hydra attenuata</name>
    <dbReference type="NCBI Taxonomy" id="6087"/>
    <lineage>
        <taxon>Eukaryota</taxon>
        <taxon>Metazoa</taxon>
        <taxon>Cnidaria</taxon>
        <taxon>Hydrozoa</taxon>
        <taxon>Hydroidolina</taxon>
        <taxon>Anthoathecata</taxon>
        <taxon>Aplanulata</taxon>
        <taxon>Hydridae</taxon>
        <taxon>Hydra</taxon>
    </lineage>
</organism>
<dbReference type="PANTHER" id="PTHR10032">
    <property type="entry name" value="ZINC FINGER PROTEIN WITH KRAB AND SCAN DOMAINS"/>
    <property type="match status" value="1"/>
</dbReference>
<feature type="transmembrane region" description="Helical" evidence="9">
    <location>
        <begin position="15"/>
        <end position="33"/>
    </location>
</feature>